<evidence type="ECO:0000256" key="10">
    <source>
        <dbReference type="SAM" id="MobiDB-lite"/>
    </source>
</evidence>
<dbReference type="SUPFAM" id="SSF50729">
    <property type="entry name" value="PH domain-like"/>
    <property type="match status" value="1"/>
</dbReference>
<keyword evidence="7" id="KW-0418">Kinase</keyword>
<dbReference type="SUPFAM" id="SSF56112">
    <property type="entry name" value="Protein kinase-like (PK-like)"/>
    <property type="match status" value="1"/>
</dbReference>
<evidence type="ECO:0000256" key="6">
    <source>
        <dbReference type="ARBA" id="ARBA00022741"/>
    </source>
</evidence>
<feature type="domain" description="Protein kinase" evidence="12">
    <location>
        <begin position="218"/>
        <end position="479"/>
    </location>
</feature>
<gene>
    <name evidence="14" type="ORF">GSOID_T00021875001</name>
</gene>
<evidence type="ECO:0000256" key="9">
    <source>
        <dbReference type="PROSITE-ProRule" id="PRU10141"/>
    </source>
</evidence>
<dbReference type="SMART" id="SM00133">
    <property type="entry name" value="S_TK_X"/>
    <property type="match status" value="1"/>
</dbReference>
<evidence type="ECO:0000256" key="2">
    <source>
        <dbReference type="ARBA" id="ARBA00012513"/>
    </source>
</evidence>
<dbReference type="GO" id="GO:0005524">
    <property type="term" value="F:ATP binding"/>
    <property type="evidence" value="ECO:0007669"/>
    <property type="project" value="UniProtKB-UniRule"/>
</dbReference>
<feature type="binding site" evidence="9">
    <location>
        <position position="249"/>
    </location>
    <ligand>
        <name>ATP</name>
        <dbReference type="ChEBI" id="CHEBI:30616"/>
    </ligand>
</feature>
<feature type="domain" description="AGC-kinase C-terminal" evidence="13">
    <location>
        <begin position="480"/>
        <end position="553"/>
    </location>
</feature>
<dbReference type="PROSITE" id="PS51285">
    <property type="entry name" value="AGC_KINASE_CTER"/>
    <property type="match status" value="1"/>
</dbReference>
<keyword evidence="8 9" id="KW-0067">ATP-binding</keyword>
<dbReference type="CDD" id="cd01241">
    <property type="entry name" value="PH_PKB"/>
    <property type="match status" value="1"/>
</dbReference>
<dbReference type="InterPro" id="IPR000719">
    <property type="entry name" value="Prot_kinase_dom"/>
</dbReference>
<evidence type="ECO:0000256" key="4">
    <source>
        <dbReference type="ARBA" id="ARBA00022553"/>
    </source>
</evidence>
<dbReference type="Proteomes" id="UP000011014">
    <property type="component" value="Unassembled WGS sequence"/>
</dbReference>
<proteinExistence type="inferred from homology"/>
<dbReference type="AlphaFoldDB" id="E4YEG7"/>
<dbReference type="Gene3D" id="2.30.29.30">
    <property type="entry name" value="Pleckstrin-homology domain (PH domain)/Phosphotyrosine-binding domain (PTB)"/>
    <property type="match status" value="1"/>
</dbReference>
<dbReference type="InterPro" id="IPR000961">
    <property type="entry name" value="AGC-kinase_C"/>
</dbReference>
<feature type="domain" description="PH" evidence="11">
    <location>
        <begin position="80"/>
        <end position="179"/>
    </location>
</feature>
<dbReference type="Gene3D" id="1.10.510.10">
    <property type="entry name" value="Transferase(Phosphotransferase) domain 1"/>
    <property type="match status" value="1"/>
</dbReference>
<comment type="similarity">
    <text evidence="1">Belongs to the protein kinase superfamily. AGC Ser/Thr protein kinase family. RAC subfamily.</text>
</comment>
<evidence type="ECO:0000259" key="11">
    <source>
        <dbReference type="PROSITE" id="PS50003"/>
    </source>
</evidence>
<dbReference type="PROSITE" id="PS00107">
    <property type="entry name" value="PROTEIN_KINASE_ATP"/>
    <property type="match status" value="1"/>
</dbReference>
<evidence type="ECO:0000256" key="8">
    <source>
        <dbReference type="ARBA" id="ARBA00022840"/>
    </source>
</evidence>
<evidence type="ECO:0000256" key="7">
    <source>
        <dbReference type="ARBA" id="ARBA00022777"/>
    </source>
</evidence>
<dbReference type="Gene3D" id="3.30.200.20">
    <property type="entry name" value="Phosphorylase Kinase, domain 1"/>
    <property type="match status" value="1"/>
</dbReference>
<dbReference type="InterPro" id="IPR011009">
    <property type="entry name" value="Kinase-like_dom_sf"/>
</dbReference>
<dbReference type="PANTHER" id="PTHR24351">
    <property type="entry name" value="RIBOSOMAL PROTEIN S6 KINASE"/>
    <property type="match status" value="1"/>
</dbReference>
<dbReference type="Pfam" id="PF00169">
    <property type="entry name" value="PH"/>
    <property type="match status" value="1"/>
</dbReference>
<evidence type="ECO:0000313" key="14">
    <source>
        <dbReference type="EMBL" id="CBY33904.1"/>
    </source>
</evidence>
<dbReference type="InterPro" id="IPR017441">
    <property type="entry name" value="Protein_kinase_ATP_BS"/>
</dbReference>
<dbReference type="Pfam" id="PF00433">
    <property type="entry name" value="Pkinase_C"/>
    <property type="match status" value="1"/>
</dbReference>
<name>E4YEG7_OIKDI</name>
<reference evidence="14" key="1">
    <citation type="journal article" date="2010" name="Science">
        <title>Plasticity of animal genome architecture unmasked by rapid evolution of a pelagic tunicate.</title>
        <authorList>
            <person name="Denoeud F."/>
            <person name="Henriet S."/>
            <person name="Mungpakdee S."/>
            <person name="Aury J.M."/>
            <person name="Da Silva C."/>
            <person name="Brinkmann H."/>
            <person name="Mikhaleva J."/>
            <person name="Olsen L.C."/>
            <person name="Jubin C."/>
            <person name="Canestro C."/>
            <person name="Bouquet J.M."/>
            <person name="Danks G."/>
            <person name="Poulain J."/>
            <person name="Campsteijn C."/>
            <person name="Adamski M."/>
            <person name="Cross I."/>
            <person name="Yadetie F."/>
            <person name="Muffato M."/>
            <person name="Louis A."/>
            <person name="Butcher S."/>
            <person name="Tsagkogeorga G."/>
            <person name="Konrad A."/>
            <person name="Singh S."/>
            <person name="Jensen M.F."/>
            <person name="Cong E.H."/>
            <person name="Eikeseth-Otteraa H."/>
            <person name="Noel B."/>
            <person name="Anthouard V."/>
            <person name="Porcel B.M."/>
            <person name="Kachouri-Lafond R."/>
            <person name="Nishino A."/>
            <person name="Ugolini M."/>
            <person name="Chourrout P."/>
            <person name="Nishida H."/>
            <person name="Aasland R."/>
            <person name="Huzurbazar S."/>
            <person name="Westhof E."/>
            <person name="Delsuc F."/>
            <person name="Lehrach H."/>
            <person name="Reinhardt R."/>
            <person name="Weissenbach J."/>
            <person name="Roy S.W."/>
            <person name="Artiguenave F."/>
            <person name="Postlethwait J.H."/>
            <person name="Manak J.R."/>
            <person name="Thompson E.M."/>
            <person name="Jaillon O."/>
            <person name="Du Pasquier L."/>
            <person name="Boudinot P."/>
            <person name="Liberles D.A."/>
            <person name="Volff J.N."/>
            <person name="Philippe H."/>
            <person name="Lenhard B."/>
            <person name="Roest Crollius H."/>
            <person name="Wincker P."/>
            <person name="Chourrout D."/>
        </authorList>
    </citation>
    <scope>NUCLEOTIDE SEQUENCE [LARGE SCALE GENOMIC DNA]</scope>
</reference>
<dbReference type="EC" id="2.7.11.1" evidence="2"/>
<keyword evidence="4" id="KW-0597">Phosphoprotein</keyword>
<accession>E4YEG7</accession>
<dbReference type="FunFam" id="2.30.29.30:FF:000027">
    <property type="entry name" value="Non-specific serine/threonine protein kinase"/>
    <property type="match status" value="1"/>
</dbReference>
<dbReference type="InterPro" id="IPR039026">
    <property type="entry name" value="PH_PKB"/>
</dbReference>
<dbReference type="FunFam" id="1.10.510.10:FF:000008">
    <property type="entry name" value="Non-specific serine/threonine protein kinase"/>
    <property type="match status" value="1"/>
</dbReference>
<evidence type="ECO:0000256" key="3">
    <source>
        <dbReference type="ARBA" id="ARBA00022527"/>
    </source>
</evidence>
<evidence type="ECO:0000256" key="5">
    <source>
        <dbReference type="ARBA" id="ARBA00022679"/>
    </source>
</evidence>
<dbReference type="SMART" id="SM00220">
    <property type="entry name" value="S_TKc"/>
    <property type="match status" value="1"/>
</dbReference>
<feature type="region of interest" description="Disordered" evidence="10">
    <location>
        <begin position="519"/>
        <end position="542"/>
    </location>
</feature>
<evidence type="ECO:0000259" key="13">
    <source>
        <dbReference type="PROSITE" id="PS51285"/>
    </source>
</evidence>
<evidence type="ECO:0000259" key="12">
    <source>
        <dbReference type="PROSITE" id="PS50011"/>
    </source>
</evidence>
<keyword evidence="3" id="KW-0723">Serine/threonine-protein kinase</keyword>
<dbReference type="InterPro" id="IPR017892">
    <property type="entry name" value="Pkinase_C"/>
</dbReference>
<dbReference type="FunFam" id="3.30.200.20:FF:000042">
    <property type="entry name" value="Aurora kinase A"/>
    <property type="match status" value="1"/>
</dbReference>
<dbReference type="SMART" id="SM00233">
    <property type="entry name" value="PH"/>
    <property type="match status" value="1"/>
</dbReference>
<dbReference type="InterPro" id="IPR008271">
    <property type="entry name" value="Ser/Thr_kinase_AS"/>
</dbReference>
<keyword evidence="6 9" id="KW-0547">Nucleotide-binding</keyword>
<protein>
    <recommendedName>
        <fullName evidence="2">non-specific serine/threonine protein kinase</fullName>
        <ecNumber evidence="2">2.7.11.1</ecNumber>
    </recommendedName>
</protein>
<dbReference type="PROSITE" id="PS00108">
    <property type="entry name" value="PROTEIN_KINASE_ST"/>
    <property type="match status" value="1"/>
</dbReference>
<dbReference type="Pfam" id="PF00069">
    <property type="entry name" value="Pkinase"/>
    <property type="match status" value="1"/>
</dbReference>
<dbReference type="InterPro" id="IPR001849">
    <property type="entry name" value="PH_domain"/>
</dbReference>
<keyword evidence="5" id="KW-0808">Transferase</keyword>
<dbReference type="PROSITE" id="PS50011">
    <property type="entry name" value="PROTEIN_KINASE_DOM"/>
    <property type="match status" value="1"/>
</dbReference>
<evidence type="ECO:0000256" key="1">
    <source>
        <dbReference type="ARBA" id="ARBA00006935"/>
    </source>
</evidence>
<dbReference type="InterPro" id="IPR011993">
    <property type="entry name" value="PH-like_dom_sf"/>
</dbReference>
<dbReference type="GO" id="GO:0004674">
    <property type="term" value="F:protein serine/threonine kinase activity"/>
    <property type="evidence" value="ECO:0007669"/>
    <property type="project" value="UniProtKB-KW"/>
</dbReference>
<organism evidence="14">
    <name type="scientific">Oikopleura dioica</name>
    <name type="common">Tunicate</name>
    <dbReference type="NCBI Taxonomy" id="34765"/>
    <lineage>
        <taxon>Eukaryota</taxon>
        <taxon>Metazoa</taxon>
        <taxon>Chordata</taxon>
        <taxon>Tunicata</taxon>
        <taxon>Appendicularia</taxon>
        <taxon>Copelata</taxon>
        <taxon>Oikopleuridae</taxon>
        <taxon>Oikopleura</taxon>
    </lineage>
</organism>
<sequence length="572" mass="66804">MYILYYKYLFYKYSFSLTKSSTFFYLFNDVMGLLTKINAFSDYCLSLHATFAPNQHKPPRFFYNTSKNLSEFCGINRFRSIKKQGPLKKRGEFIQNWRDRYFILYSDGTFNGYRREPRQNDANPENNFSVNNAQLIKVRDTGFALRCRHKNGSVIDRNFQAQSLQARDDWVRCIEEVSGHPEETIECDELMEEIELGDGHTIPMARDIYRPRLSITDFETEKVLGRGTFGSVLLVYKKDDNTKRRLALKLISKEVIRQKDETEHTRSERQVLGNINHPFLVRLYYAFQSQTHLCLVMEFARGGEIYTHLSRCGTFPISRCRFYGAEITSALGYLHSKNIIYRDLKLENLLLDADGHIKITDFGLCKELSRDDQITRTFCGTPEYLAPEVLDDYPYSFPVDWWSLGIVLHEMIVGKLPWPQSTWSSHDELYQRICTERVPPLPNRIPRDTCDLLQRLLNKNPETRLGFNGVVEVKSHPFFLNVDFNALDRREIRPEFQPYINGPDDVSHFDGEFTRLDPRGVLPSSDENNRSMIEDTTYPGFSYDQAPTSVSRSFQDRSDPFEIVDYSNEVMN</sequence>
<dbReference type="EMBL" id="FN654457">
    <property type="protein sequence ID" value="CBY33904.1"/>
    <property type="molecule type" value="Genomic_DNA"/>
</dbReference>
<dbReference type="PROSITE" id="PS50003">
    <property type="entry name" value="PH_DOMAIN"/>
    <property type="match status" value="1"/>
</dbReference>